<dbReference type="PANTHER" id="PTHR43811:SF19">
    <property type="entry name" value="39 KDA FK506-BINDING NUCLEAR PROTEIN"/>
    <property type="match status" value="1"/>
</dbReference>
<keyword evidence="7" id="KW-1185">Reference proteome</keyword>
<reference evidence="6 7" key="1">
    <citation type="journal article" date="2018" name="Science">
        <title>The opium poppy genome and morphinan production.</title>
        <authorList>
            <person name="Guo L."/>
            <person name="Winzer T."/>
            <person name="Yang X."/>
            <person name="Li Y."/>
            <person name="Ning Z."/>
            <person name="He Z."/>
            <person name="Teodor R."/>
            <person name="Lu Y."/>
            <person name="Bowser T.A."/>
            <person name="Graham I.A."/>
            <person name="Ye K."/>
        </authorList>
    </citation>
    <scope>NUCLEOTIDE SEQUENCE [LARGE SCALE GENOMIC DNA]</scope>
    <source>
        <strain evidence="7">cv. HN1</strain>
        <tissue evidence="6">Leaves</tissue>
    </source>
</reference>
<sequence>MSTFWGEEILPERSFMLFADEPKGRLHITRETLGKCPNEHDRMMLEAAIEKARNENNLMLQANMVKARNESLNRCNVLCRVGFGPSVILCSLTAGKNESCVLDLDFDEDMEVIFSVDSPHSVHLTGYYRNKGKPSEDGTRFCLIFLLCISSKFSIYLIVQVSAAEAAAAAAVFSEHIRCAKPRTLVIYGAHLWLSCSNKRYCSKTWMSTYY</sequence>
<evidence type="ECO:0000256" key="3">
    <source>
        <dbReference type="ARBA" id="ARBA00023110"/>
    </source>
</evidence>
<organism evidence="6 7">
    <name type="scientific">Papaver somniferum</name>
    <name type="common">Opium poppy</name>
    <dbReference type="NCBI Taxonomy" id="3469"/>
    <lineage>
        <taxon>Eukaryota</taxon>
        <taxon>Viridiplantae</taxon>
        <taxon>Streptophyta</taxon>
        <taxon>Embryophyta</taxon>
        <taxon>Tracheophyta</taxon>
        <taxon>Spermatophyta</taxon>
        <taxon>Magnoliopsida</taxon>
        <taxon>Ranunculales</taxon>
        <taxon>Papaveraceae</taxon>
        <taxon>Papaveroideae</taxon>
        <taxon>Papaver</taxon>
    </lineage>
</organism>
<protein>
    <recommendedName>
        <fullName evidence="2">peptidylprolyl isomerase</fullName>
        <ecNumber evidence="2">5.2.1.8</ecNumber>
    </recommendedName>
</protein>
<dbReference type="GO" id="GO:0003755">
    <property type="term" value="F:peptidyl-prolyl cis-trans isomerase activity"/>
    <property type="evidence" value="ECO:0007669"/>
    <property type="project" value="UniProtKB-KW"/>
</dbReference>
<dbReference type="Gene3D" id="2.60.120.340">
    <property type="entry name" value="Nucleoplasmin core domain"/>
    <property type="match status" value="1"/>
</dbReference>
<evidence type="ECO:0000313" key="7">
    <source>
        <dbReference type="Proteomes" id="UP000316621"/>
    </source>
</evidence>
<dbReference type="Pfam" id="PF17800">
    <property type="entry name" value="NPL"/>
    <property type="match status" value="1"/>
</dbReference>
<keyword evidence="4" id="KW-0413">Isomerase</keyword>
<keyword evidence="3" id="KW-0697">Rotamase</keyword>
<evidence type="ECO:0000256" key="4">
    <source>
        <dbReference type="ARBA" id="ARBA00023235"/>
    </source>
</evidence>
<dbReference type="PANTHER" id="PTHR43811">
    <property type="entry name" value="FKBP-TYPE PEPTIDYL-PROLYL CIS-TRANS ISOMERASE FKPA"/>
    <property type="match status" value="1"/>
</dbReference>
<proteinExistence type="predicted"/>
<evidence type="ECO:0000256" key="2">
    <source>
        <dbReference type="ARBA" id="ARBA00013194"/>
    </source>
</evidence>
<name>A0A4Y7KK50_PAPSO</name>
<dbReference type="Gramene" id="RZC73237">
    <property type="protein sequence ID" value="RZC73237"/>
    <property type="gene ID" value="C5167_048717"/>
</dbReference>
<evidence type="ECO:0000259" key="5">
    <source>
        <dbReference type="Pfam" id="PF17800"/>
    </source>
</evidence>
<gene>
    <name evidence="6" type="ORF">C5167_048717</name>
</gene>
<dbReference type="STRING" id="3469.A0A4Y7KK50"/>
<evidence type="ECO:0000313" key="6">
    <source>
        <dbReference type="EMBL" id="RZC73237.1"/>
    </source>
</evidence>
<evidence type="ECO:0000256" key="1">
    <source>
        <dbReference type="ARBA" id="ARBA00000971"/>
    </source>
</evidence>
<accession>A0A4Y7KK50</accession>
<feature type="domain" description="Nucleoplasmin-like" evidence="5">
    <location>
        <begin position="4"/>
        <end position="128"/>
    </location>
</feature>
<dbReference type="InterPro" id="IPR041232">
    <property type="entry name" value="NPL"/>
</dbReference>
<dbReference type="Proteomes" id="UP000316621">
    <property type="component" value="Chromosome 8"/>
</dbReference>
<comment type="catalytic activity">
    <reaction evidence="1">
        <text>[protein]-peptidylproline (omega=180) = [protein]-peptidylproline (omega=0)</text>
        <dbReference type="Rhea" id="RHEA:16237"/>
        <dbReference type="Rhea" id="RHEA-COMP:10747"/>
        <dbReference type="Rhea" id="RHEA-COMP:10748"/>
        <dbReference type="ChEBI" id="CHEBI:83833"/>
        <dbReference type="ChEBI" id="CHEBI:83834"/>
        <dbReference type="EC" id="5.2.1.8"/>
    </reaction>
</comment>
<dbReference type="EC" id="5.2.1.8" evidence="2"/>
<dbReference type="EMBL" id="CM010722">
    <property type="protein sequence ID" value="RZC73237.1"/>
    <property type="molecule type" value="Genomic_DNA"/>
</dbReference>
<dbReference type="AlphaFoldDB" id="A0A4Y7KK50"/>